<reference evidence="2 3" key="1">
    <citation type="submission" date="2017-08" db="EMBL/GenBank/DDBJ databases">
        <title>Infants hospitalized years apart are colonized by the same room-sourced microbial strains.</title>
        <authorList>
            <person name="Brooks B."/>
            <person name="Olm M.R."/>
            <person name="Firek B.A."/>
            <person name="Baker R."/>
            <person name="Thomas B.C."/>
            <person name="Morowitz M.J."/>
            <person name="Banfield J.F."/>
        </authorList>
    </citation>
    <scope>NUCLEOTIDE SEQUENCE [LARGE SCALE GENOMIC DNA]</scope>
    <source>
        <strain evidence="2">S2_003_000_R1_3</strain>
    </source>
</reference>
<evidence type="ECO:0000313" key="3">
    <source>
        <dbReference type="Proteomes" id="UP000249432"/>
    </source>
</evidence>
<proteinExistence type="predicted"/>
<sequence>MSMNKVQRTKNITASAIYAVYGTHKNMKAGNVRAALTTIEARGAESVMGFSMQAVRDVKSGRTKRSNEALVLVQSWHPDVLNKDNPEDVELAHVAGVELARELISSSDFLVATHLDGKSGHVHNHIVIANHNFGTGKTPKDAGKWHRLKLLNDKVSKQLGLAKREQDILGYEVGREEVSFSQAERMGLAQGRSIDSTGLPIDQLTGDT</sequence>
<evidence type="ECO:0000259" key="1">
    <source>
        <dbReference type="Pfam" id="PF03432"/>
    </source>
</evidence>
<organism evidence="2 3">
    <name type="scientific">Corynebacterium kroppenstedtii</name>
    <dbReference type="NCBI Taxonomy" id="161879"/>
    <lineage>
        <taxon>Bacteria</taxon>
        <taxon>Bacillati</taxon>
        <taxon>Actinomycetota</taxon>
        <taxon>Actinomycetes</taxon>
        <taxon>Mycobacteriales</taxon>
        <taxon>Corynebacteriaceae</taxon>
        <taxon>Corynebacterium</taxon>
    </lineage>
</organism>
<dbReference type="RefSeq" id="WP_303734134.1">
    <property type="nucleotide sequence ID" value="NZ_CAKZHK010000007.1"/>
</dbReference>
<dbReference type="Pfam" id="PF03432">
    <property type="entry name" value="Relaxase"/>
    <property type="match status" value="1"/>
</dbReference>
<dbReference type="InterPro" id="IPR005094">
    <property type="entry name" value="Endonuclease_MobA/VirD2"/>
</dbReference>
<gene>
    <name evidence="2" type="ORF">DI525_02005</name>
</gene>
<accession>A0A2W5SZV4</accession>
<feature type="domain" description="MobA/VirD2-like nuclease" evidence="1">
    <location>
        <begin position="53"/>
        <end position="161"/>
    </location>
</feature>
<dbReference type="AlphaFoldDB" id="A0A2W5SZV4"/>
<name>A0A2W5SZV4_9CORY</name>
<dbReference type="EMBL" id="QFRA01000003">
    <property type="protein sequence ID" value="PZR06103.1"/>
    <property type="molecule type" value="Genomic_DNA"/>
</dbReference>
<comment type="caution">
    <text evidence="2">The sequence shown here is derived from an EMBL/GenBank/DDBJ whole genome shotgun (WGS) entry which is preliminary data.</text>
</comment>
<evidence type="ECO:0000313" key="2">
    <source>
        <dbReference type="EMBL" id="PZR06103.1"/>
    </source>
</evidence>
<protein>
    <recommendedName>
        <fullName evidence="1">MobA/VirD2-like nuclease domain-containing protein</fullName>
    </recommendedName>
</protein>
<dbReference type="Proteomes" id="UP000249432">
    <property type="component" value="Unassembled WGS sequence"/>
</dbReference>